<dbReference type="Proteomes" id="UP000054477">
    <property type="component" value="Unassembled WGS sequence"/>
</dbReference>
<evidence type="ECO:0000259" key="2">
    <source>
        <dbReference type="Pfam" id="PF13391"/>
    </source>
</evidence>
<proteinExistence type="predicted"/>
<feature type="chain" id="PRO_5002223315" description="HNH nuclease domain-containing protein" evidence="1">
    <location>
        <begin position="20"/>
        <end position="358"/>
    </location>
</feature>
<accession>A0A0C9YJ58</accession>
<reference evidence="3 4" key="1">
    <citation type="submission" date="2014-04" db="EMBL/GenBank/DDBJ databases">
        <authorList>
            <consortium name="DOE Joint Genome Institute"/>
            <person name="Kuo A."/>
            <person name="Kohler A."/>
            <person name="Nagy L.G."/>
            <person name="Floudas D."/>
            <person name="Copeland A."/>
            <person name="Barry K.W."/>
            <person name="Cichocki N."/>
            <person name="Veneault-Fourrey C."/>
            <person name="LaButti K."/>
            <person name="Lindquist E.A."/>
            <person name="Lipzen A."/>
            <person name="Lundell T."/>
            <person name="Morin E."/>
            <person name="Murat C."/>
            <person name="Sun H."/>
            <person name="Tunlid A."/>
            <person name="Henrissat B."/>
            <person name="Grigoriev I.V."/>
            <person name="Hibbett D.S."/>
            <person name="Martin F."/>
            <person name="Nordberg H.P."/>
            <person name="Cantor M.N."/>
            <person name="Hua S.X."/>
        </authorList>
    </citation>
    <scope>NUCLEOTIDE SEQUENCE [LARGE SCALE GENOMIC DNA]</scope>
    <source>
        <strain evidence="3 4">LaAM-08-1</strain>
    </source>
</reference>
<gene>
    <name evidence="3" type="ORF">K443DRAFT_127119</name>
</gene>
<organism evidence="3 4">
    <name type="scientific">Laccaria amethystina LaAM-08-1</name>
    <dbReference type="NCBI Taxonomy" id="1095629"/>
    <lineage>
        <taxon>Eukaryota</taxon>
        <taxon>Fungi</taxon>
        <taxon>Dikarya</taxon>
        <taxon>Basidiomycota</taxon>
        <taxon>Agaricomycotina</taxon>
        <taxon>Agaricomycetes</taxon>
        <taxon>Agaricomycetidae</taxon>
        <taxon>Agaricales</taxon>
        <taxon>Agaricineae</taxon>
        <taxon>Hydnangiaceae</taxon>
        <taxon>Laccaria</taxon>
    </lineage>
</organism>
<evidence type="ECO:0000256" key="1">
    <source>
        <dbReference type="SAM" id="SignalP"/>
    </source>
</evidence>
<reference evidence="4" key="2">
    <citation type="submission" date="2015-01" db="EMBL/GenBank/DDBJ databases">
        <title>Evolutionary Origins and Diversification of the Mycorrhizal Mutualists.</title>
        <authorList>
            <consortium name="DOE Joint Genome Institute"/>
            <consortium name="Mycorrhizal Genomics Consortium"/>
            <person name="Kohler A."/>
            <person name="Kuo A."/>
            <person name="Nagy L.G."/>
            <person name="Floudas D."/>
            <person name="Copeland A."/>
            <person name="Barry K.W."/>
            <person name="Cichocki N."/>
            <person name="Veneault-Fourrey C."/>
            <person name="LaButti K."/>
            <person name="Lindquist E.A."/>
            <person name="Lipzen A."/>
            <person name="Lundell T."/>
            <person name="Morin E."/>
            <person name="Murat C."/>
            <person name="Riley R."/>
            <person name="Ohm R."/>
            <person name="Sun H."/>
            <person name="Tunlid A."/>
            <person name="Henrissat B."/>
            <person name="Grigoriev I.V."/>
            <person name="Hibbett D.S."/>
            <person name="Martin F."/>
        </authorList>
    </citation>
    <scope>NUCLEOTIDE SEQUENCE [LARGE SCALE GENOMIC DNA]</scope>
    <source>
        <strain evidence="4">LaAM-08-1</strain>
    </source>
</reference>
<dbReference type="AlphaFoldDB" id="A0A0C9YJ58"/>
<protein>
    <recommendedName>
        <fullName evidence="2">HNH nuclease domain-containing protein</fullName>
    </recommendedName>
</protein>
<keyword evidence="4" id="KW-1185">Reference proteome</keyword>
<sequence>MTSCFLLFCFRLIFASIYGKEGYISRERDGEQVADYRPDGVAISTGNHYYISQDNDFRLLDPGVMDDRTSYTSEVTSHRANFKQDVVNRDRCCVVTGTARFEACHIIPHSKGDQYIKNLVAYREVVVDPRSESINDPRNGILLSRMLHVPFGTSQVAFLQTPNFAMNVDDVPLIMQPDWVVDHLQFAVHPSVANRRLTFHNFSCSDYLVQFLVPHNSVAVQSNKDWPPRSLFDVAYGYAALKTWGVKEFVQFTWEKTKEFYYHDVDCDDSDDGHSVKGARKQAMVRRNKTVQAKKADRHSQTETLEKAGAVDILDVVMGLWAYNARKDMCRGRMMKKEQAKESILKWLQAVPNPECNL</sequence>
<keyword evidence="1" id="KW-0732">Signal</keyword>
<feature type="domain" description="HNH nuclease" evidence="2">
    <location>
        <begin position="93"/>
        <end position="158"/>
    </location>
</feature>
<dbReference type="OrthoDB" id="3269637at2759"/>
<dbReference type="HOGENOM" id="CLU_058842_0_0_1"/>
<evidence type="ECO:0000313" key="4">
    <source>
        <dbReference type="Proteomes" id="UP000054477"/>
    </source>
</evidence>
<dbReference type="InterPro" id="IPR003615">
    <property type="entry name" value="HNH_nuc"/>
</dbReference>
<dbReference type="Pfam" id="PF13391">
    <property type="entry name" value="HNH_2"/>
    <property type="match status" value="1"/>
</dbReference>
<evidence type="ECO:0000313" key="3">
    <source>
        <dbReference type="EMBL" id="KIK10367.1"/>
    </source>
</evidence>
<feature type="signal peptide" evidence="1">
    <location>
        <begin position="1"/>
        <end position="19"/>
    </location>
</feature>
<dbReference type="EMBL" id="KN838536">
    <property type="protein sequence ID" value="KIK10367.1"/>
    <property type="molecule type" value="Genomic_DNA"/>
</dbReference>
<name>A0A0C9YJ58_9AGAR</name>